<dbReference type="Proteomes" id="UP000027238">
    <property type="component" value="Unassembled WGS sequence"/>
</dbReference>
<dbReference type="EMBL" id="JMSE01000607">
    <property type="protein sequence ID" value="KDN68841.1"/>
    <property type="molecule type" value="Genomic_DNA"/>
</dbReference>
<feature type="region of interest" description="Disordered" evidence="1">
    <location>
        <begin position="1"/>
        <end position="26"/>
    </location>
</feature>
<gene>
    <name evidence="2" type="ORF">CSUB01_10554</name>
</gene>
<feature type="region of interest" description="Disordered" evidence="1">
    <location>
        <begin position="396"/>
        <end position="429"/>
    </location>
</feature>
<dbReference type="eggNOG" id="ENOG502RMCI">
    <property type="taxonomic scope" value="Eukaryota"/>
</dbReference>
<reference evidence="3" key="1">
    <citation type="journal article" date="2014" name="Genome Announc.">
        <title>Draft genome sequence of Colletotrichum sublineola, a destructive pathogen of cultivated sorghum.</title>
        <authorList>
            <person name="Baroncelli R."/>
            <person name="Sanz-Martin J.M."/>
            <person name="Rech G.E."/>
            <person name="Sukno S.A."/>
            <person name="Thon M.R."/>
        </authorList>
    </citation>
    <scope>NUCLEOTIDE SEQUENCE [LARGE SCALE GENOMIC DNA]</scope>
    <source>
        <strain evidence="3">TX430BB</strain>
    </source>
</reference>
<evidence type="ECO:0000256" key="1">
    <source>
        <dbReference type="SAM" id="MobiDB-lite"/>
    </source>
</evidence>
<protein>
    <recommendedName>
        <fullName evidence="4">HNH nuclease domain-containing protein</fullName>
    </recommendedName>
</protein>
<sequence length="429" mass="48816">MPPDSDTHDSEMASDHDIATASEEAQRPDFLERLRDHLNYDHGSFMAPTTNMSGPELRVLEQFINLMRECDGDDARLARMSTNLALPLGRTPAMDVYLEDYEAKMAILTFIANTPFVQVNGEPAMKIDRSRISRFTWAAIWVTPLKTMQKWQQTIEAQEPLDFRGMIHEARHALPELAKICKSMLTFSSSSSSSDFKMSITNDNVKGEESTTLPTASRGPQERMLPNKPAKECSLETESLMKLWGDLPIRQFMKEMNMQHIDVAENMISLNCLIHFWMDQFKIALEPVEELSDNQTLALRFRRLRGSKLRPIKGQKSKYDTSGLELNQDPKEILEDLKTSTGELLRFYARNVKTGEPIEDGHLFHVTTNDPIERPLPSIHIMQIYYRMALMMRLAGAAEEEDDDDDPPDPPEEGAATPVSQGTRYEDSD</sequence>
<feature type="compositionally biased region" description="Polar residues" evidence="1">
    <location>
        <begin position="206"/>
        <end position="215"/>
    </location>
</feature>
<feature type="region of interest" description="Disordered" evidence="1">
    <location>
        <begin position="206"/>
        <end position="229"/>
    </location>
</feature>
<dbReference type="OrthoDB" id="4796901at2759"/>
<dbReference type="AlphaFoldDB" id="A0A066XSW8"/>
<evidence type="ECO:0000313" key="2">
    <source>
        <dbReference type="EMBL" id="KDN68841.1"/>
    </source>
</evidence>
<keyword evidence="3" id="KW-1185">Reference proteome</keyword>
<proteinExistence type="predicted"/>
<feature type="compositionally biased region" description="Acidic residues" evidence="1">
    <location>
        <begin position="398"/>
        <end position="412"/>
    </location>
</feature>
<organism evidence="2 3">
    <name type="scientific">Colletotrichum sublineola</name>
    <name type="common">Sorghum anthracnose fungus</name>
    <dbReference type="NCBI Taxonomy" id="1173701"/>
    <lineage>
        <taxon>Eukaryota</taxon>
        <taxon>Fungi</taxon>
        <taxon>Dikarya</taxon>
        <taxon>Ascomycota</taxon>
        <taxon>Pezizomycotina</taxon>
        <taxon>Sordariomycetes</taxon>
        <taxon>Hypocreomycetidae</taxon>
        <taxon>Glomerellales</taxon>
        <taxon>Glomerellaceae</taxon>
        <taxon>Colletotrichum</taxon>
        <taxon>Colletotrichum graminicola species complex</taxon>
    </lineage>
</organism>
<evidence type="ECO:0000313" key="3">
    <source>
        <dbReference type="Proteomes" id="UP000027238"/>
    </source>
</evidence>
<dbReference type="OMA" id="THDSEMA"/>
<evidence type="ECO:0008006" key="4">
    <source>
        <dbReference type="Google" id="ProtNLM"/>
    </source>
</evidence>
<name>A0A066XSW8_COLSU</name>
<accession>A0A066XSW8</accession>
<dbReference type="HOGENOM" id="CLU_642517_0_0_1"/>
<comment type="caution">
    <text evidence="2">The sequence shown here is derived from an EMBL/GenBank/DDBJ whole genome shotgun (WGS) entry which is preliminary data.</text>
</comment>